<proteinExistence type="predicted"/>
<reference evidence="2" key="2">
    <citation type="submission" date="2025-08" db="UniProtKB">
        <authorList>
            <consortium name="RefSeq"/>
        </authorList>
    </citation>
    <scope>IDENTIFICATION</scope>
</reference>
<dbReference type="RefSeq" id="XP_016731693.1">
    <property type="nucleotide sequence ID" value="XM_016876204.1"/>
</dbReference>
<dbReference type="GeneID" id="107942517"/>
<organism evidence="1 2">
    <name type="scientific">Gossypium hirsutum</name>
    <name type="common">Upland cotton</name>
    <name type="synonym">Gossypium mexicanum</name>
    <dbReference type="NCBI Taxonomy" id="3635"/>
    <lineage>
        <taxon>Eukaryota</taxon>
        <taxon>Viridiplantae</taxon>
        <taxon>Streptophyta</taxon>
        <taxon>Embryophyta</taxon>
        <taxon>Tracheophyta</taxon>
        <taxon>Spermatophyta</taxon>
        <taxon>Magnoliopsida</taxon>
        <taxon>eudicotyledons</taxon>
        <taxon>Gunneridae</taxon>
        <taxon>Pentapetalae</taxon>
        <taxon>rosids</taxon>
        <taxon>malvids</taxon>
        <taxon>Malvales</taxon>
        <taxon>Malvaceae</taxon>
        <taxon>Malvoideae</taxon>
        <taxon>Gossypium</taxon>
    </lineage>
</organism>
<dbReference type="PANTHER" id="PTHR45835">
    <property type="entry name" value="YALI0A06105P"/>
    <property type="match status" value="1"/>
</dbReference>
<sequence>MSVINDGGLLAELHVRQTLSQQIKEKQALDEELVKRVHQMEQGMLRDFTLNEEGVICFCGRLCVTNSEELQRVILKEVHNSPYVMHPDSNKIWSIKKSGTSTGRHVAKLFFGVRRKLEMLFTLAEFDYNINYQAIIQIAPFETLYGRRCRTPLCWTDLDEKRIVGPDRETKDKVNIICERLKSASDR</sequence>
<dbReference type="PANTHER" id="PTHR45835:SF99">
    <property type="entry name" value="CHROMO DOMAIN-CONTAINING PROTEIN-RELATED"/>
    <property type="match status" value="1"/>
</dbReference>
<reference evidence="1" key="1">
    <citation type="journal article" date="2020" name="Nat. Genet.">
        <title>Genomic diversifications of five Gossypium allopolyploid species and their impact on cotton improvement.</title>
        <authorList>
            <person name="Chen Z.J."/>
            <person name="Sreedasyam A."/>
            <person name="Ando A."/>
            <person name="Song Q."/>
            <person name="De Santiago L.M."/>
            <person name="Hulse-Kemp A.M."/>
            <person name="Ding M."/>
            <person name="Ye W."/>
            <person name="Kirkbride R.C."/>
            <person name="Jenkins J."/>
            <person name="Plott C."/>
            <person name="Lovell J."/>
            <person name="Lin Y.M."/>
            <person name="Vaughn R."/>
            <person name="Liu B."/>
            <person name="Simpson S."/>
            <person name="Scheffler B.E."/>
            <person name="Wen L."/>
            <person name="Saski C.A."/>
            <person name="Grover C.E."/>
            <person name="Hu G."/>
            <person name="Conover J.L."/>
            <person name="Carlson J.W."/>
            <person name="Shu S."/>
            <person name="Boston L.B."/>
            <person name="Williams M."/>
            <person name="Peterson D.G."/>
            <person name="McGee K."/>
            <person name="Jones D.C."/>
            <person name="Wendel J.F."/>
            <person name="Stelly D.M."/>
            <person name="Grimwood J."/>
            <person name="Schmutz J."/>
        </authorList>
    </citation>
    <scope>NUCLEOTIDE SEQUENCE [LARGE SCALE GENOMIC DNA]</scope>
    <source>
        <strain evidence="1">cv. TM-1</strain>
    </source>
</reference>
<protein>
    <submittedName>
        <fullName evidence="2">Uncharacterized protein</fullName>
    </submittedName>
</protein>
<dbReference type="KEGG" id="ghi:107942517"/>
<name>A0A1U8N1M4_GOSHI</name>
<gene>
    <name evidence="2" type="primary">LOC107942517</name>
</gene>
<dbReference type="PaxDb" id="3635-A0A1U8N1M4"/>
<evidence type="ECO:0000313" key="2">
    <source>
        <dbReference type="RefSeq" id="XP_016731693.1"/>
    </source>
</evidence>
<evidence type="ECO:0000313" key="1">
    <source>
        <dbReference type="Proteomes" id="UP000818029"/>
    </source>
</evidence>
<dbReference type="Proteomes" id="UP000818029">
    <property type="component" value="Chromosome D12"/>
</dbReference>
<keyword evidence="1" id="KW-1185">Reference proteome</keyword>
<dbReference type="AlphaFoldDB" id="A0A1U8N1M4"/>
<accession>A0A1U8N1M4</accession>